<dbReference type="EMBL" id="PISP01000001">
    <property type="protein sequence ID" value="PKD44666.1"/>
    <property type="molecule type" value="Genomic_DNA"/>
</dbReference>
<accession>A0A2N0VKE7</accession>
<protein>
    <submittedName>
        <fullName evidence="1">Uncharacterized protein</fullName>
    </submittedName>
</protein>
<comment type="caution">
    <text evidence="1">The sequence shown here is derived from an EMBL/GenBank/DDBJ whole genome shotgun (WGS) entry which is preliminary data.</text>
</comment>
<proteinExistence type="predicted"/>
<name>A0A2N0VKE7_9BACT</name>
<gene>
    <name evidence="1" type="ORF">CWD77_04165</name>
</gene>
<evidence type="ECO:0000313" key="2">
    <source>
        <dbReference type="Proteomes" id="UP000233398"/>
    </source>
</evidence>
<dbReference type="Proteomes" id="UP000233398">
    <property type="component" value="Unassembled WGS sequence"/>
</dbReference>
<reference evidence="1 2" key="1">
    <citation type="submission" date="2017-11" db="EMBL/GenBank/DDBJ databases">
        <title>Rhodohalobacter 15182 sp. nov., isolated from a salt lake.</title>
        <authorList>
            <person name="Han S."/>
        </authorList>
    </citation>
    <scope>NUCLEOTIDE SEQUENCE [LARGE SCALE GENOMIC DNA]</scope>
    <source>
        <strain evidence="1 2">15182</strain>
    </source>
</reference>
<sequence>MRSAGINSQHEFSAEERGLVWSAILCLADYAEIVFQTVISVHFVLIQNEPKNQGGEKNGACCSSA</sequence>
<evidence type="ECO:0000313" key="1">
    <source>
        <dbReference type="EMBL" id="PKD44666.1"/>
    </source>
</evidence>
<keyword evidence="2" id="KW-1185">Reference proteome</keyword>
<dbReference type="AlphaFoldDB" id="A0A2N0VKE7"/>
<organism evidence="1 2">
    <name type="scientific">Rhodohalobacter barkolensis</name>
    <dbReference type="NCBI Taxonomy" id="2053187"/>
    <lineage>
        <taxon>Bacteria</taxon>
        <taxon>Pseudomonadati</taxon>
        <taxon>Balneolota</taxon>
        <taxon>Balneolia</taxon>
        <taxon>Balneolales</taxon>
        <taxon>Balneolaceae</taxon>
        <taxon>Rhodohalobacter</taxon>
    </lineage>
</organism>